<keyword evidence="3" id="KW-1185">Reference proteome</keyword>
<reference evidence="2" key="2">
    <citation type="submission" date="2023-01" db="EMBL/GenBank/DDBJ databases">
        <authorList>
            <person name="Petersen C."/>
        </authorList>
    </citation>
    <scope>NUCLEOTIDE SEQUENCE</scope>
    <source>
        <strain evidence="2">IBT 12815</strain>
    </source>
</reference>
<dbReference type="GO" id="GO:0019369">
    <property type="term" value="P:arachidonate metabolic process"/>
    <property type="evidence" value="ECO:0007669"/>
    <property type="project" value="TreeGrafter"/>
</dbReference>
<evidence type="ECO:0000313" key="3">
    <source>
        <dbReference type="Proteomes" id="UP001213799"/>
    </source>
</evidence>
<dbReference type="AlphaFoldDB" id="A0AAD6DZ89"/>
<evidence type="ECO:0000313" key="2">
    <source>
        <dbReference type="EMBL" id="KAJ5597686.1"/>
    </source>
</evidence>
<dbReference type="RefSeq" id="XP_056750901.1">
    <property type="nucleotide sequence ID" value="XM_056898825.1"/>
</dbReference>
<dbReference type="EMBL" id="JAQJAE010000004">
    <property type="protein sequence ID" value="KAJ5597686.1"/>
    <property type="molecule type" value="Genomic_DNA"/>
</dbReference>
<proteinExistence type="predicted"/>
<dbReference type="Proteomes" id="UP001213799">
    <property type="component" value="Unassembled WGS sequence"/>
</dbReference>
<feature type="region of interest" description="Disordered" evidence="1">
    <location>
        <begin position="1"/>
        <end position="33"/>
    </location>
</feature>
<dbReference type="PANTHER" id="PTHR24185:SF4">
    <property type="entry name" value="SERINE HYDROLASE, PUTATIVE (AFU_ORTHOLOGUE AFUA_2G07870)-RELATED"/>
    <property type="match status" value="1"/>
</dbReference>
<protein>
    <submittedName>
        <fullName evidence="2">Phospholipase patatin family protein</fullName>
    </submittedName>
</protein>
<evidence type="ECO:0000256" key="1">
    <source>
        <dbReference type="SAM" id="MobiDB-lite"/>
    </source>
</evidence>
<feature type="compositionally biased region" description="Basic and acidic residues" evidence="1">
    <location>
        <begin position="17"/>
        <end position="26"/>
    </location>
</feature>
<dbReference type="GO" id="GO:0016020">
    <property type="term" value="C:membrane"/>
    <property type="evidence" value="ECO:0007669"/>
    <property type="project" value="TreeGrafter"/>
</dbReference>
<accession>A0AAD6DZ89</accession>
<comment type="caution">
    <text evidence="2">The sequence shown here is derived from an EMBL/GenBank/DDBJ whole genome shotgun (WGS) entry which is preliminary data.</text>
</comment>
<organism evidence="2 3">
    <name type="scientific">Penicillium hordei</name>
    <dbReference type="NCBI Taxonomy" id="40994"/>
    <lineage>
        <taxon>Eukaryota</taxon>
        <taxon>Fungi</taxon>
        <taxon>Dikarya</taxon>
        <taxon>Ascomycota</taxon>
        <taxon>Pezizomycotina</taxon>
        <taxon>Eurotiomycetes</taxon>
        <taxon>Eurotiomycetidae</taxon>
        <taxon>Eurotiales</taxon>
        <taxon>Aspergillaceae</taxon>
        <taxon>Penicillium</taxon>
    </lineage>
</organism>
<dbReference type="GeneID" id="81589067"/>
<dbReference type="SUPFAM" id="SSF52151">
    <property type="entry name" value="FabD/lysophospholipase-like"/>
    <property type="match status" value="1"/>
</dbReference>
<dbReference type="Gene3D" id="3.40.1090.10">
    <property type="entry name" value="Cytosolic phospholipase A2 catalytic domain"/>
    <property type="match status" value="1"/>
</dbReference>
<sequence length="126" mass="13546">MRRLPLNCPSPGQRAVDPVHPERADGPTESSTLRGFTSKEALRGVFDLIGGTNTGGLIAIMLGRLEMVVDECIMAYINLIKMIFGKIKSRFDASKLEGAINEVINNCGAKPTDLVPQGVCCQAQSL</sequence>
<gene>
    <name evidence="2" type="ORF">N7537_007770</name>
</gene>
<dbReference type="PANTHER" id="PTHR24185">
    <property type="entry name" value="CALCIUM-INDEPENDENT PHOSPHOLIPASE A2-GAMMA"/>
    <property type="match status" value="1"/>
</dbReference>
<name>A0AAD6DZ89_9EURO</name>
<dbReference type="InterPro" id="IPR016035">
    <property type="entry name" value="Acyl_Trfase/lysoPLipase"/>
</dbReference>
<dbReference type="GO" id="GO:0047499">
    <property type="term" value="F:calcium-independent phospholipase A2 activity"/>
    <property type="evidence" value="ECO:0007669"/>
    <property type="project" value="TreeGrafter"/>
</dbReference>
<reference evidence="2" key="1">
    <citation type="journal article" date="2023" name="IMA Fungus">
        <title>Comparative genomic study of the Penicillium genus elucidates a diverse pangenome and 15 lateral gene transfer events.</title>
        <authorList>
            <person name="Petersen C."/>
            <person name="Sorensen T."/>
            <person name="Nielsen M.R."/>
            <person name="Sondergaard T.E."/>
            <person name="Sorensen J.L."/>
            <person name="Fitzpatrick D.A."/>
            <person name="Frisvad J.C."/>
            <person name="Nielsen K.L."/>
        </authorList>
    </citation>
    <scope>NUCLEOTIDE SEQUENCE</scope>
    <source>
        <strain evidence="2">IBT 12815</strain>
    </source>
</reference>